<evidence type="ECO:0000313" key="5">
    <source>
        <dbReference type="Proteomes" id="UP000249169"/>
    </source>
</evidence>
<proteinExistence type="inferred from homology"/>
<dbReference type="AlphaFoldDB" id="A0A328C6J3"/>
<feature type="transmembrane region" description="Helical" evidence="2">
    <location>
        <begin position="40"/>
        <end position="58"/>
    </location>
</feature>
<dbReference type="GO" id="GO:0004190">
    <property type="term" value="F:aspartic-type endopeptidase activity"/>
    <property type="evidence" value="ECO:0007669"/>
    <property type="project" value="InterPro"/>
</dbReference>
<keyword evidence="2" id="KW-0472">Membrane</keyword>
<feature type="transmembrane region" description="Helical" evidence="2">
    <location>
        <begin position="6"/>
        <end position="28"/>
    </location>
</feature>
<feature type="domain" description="Prepilin type IV endopeptidase peptidase" evidence="3">
    <location>
        <begin position="19"/>
        <end position="120"/>
    </location>
</feature>
<dbReference type="GO" id="GO:0006465">
    <property type="term" value="P:signal peptide processing"/>
    <property type="evidence" value="ECO:0007669"/>
    <property type="project" value="TreeGrafter"/>
</dbReference>
<reference evidence="4 5" key="1">
    <citation type="submission" date="2018-05" db="EMBL/GenBank/DDBJ databases">
        <title>Lujinxingia marina gen. nov. sp. nov., a new facultative anaerobic member of the class Deltaproteobacteria, and proposal of Lujinxingaceae fam. nov.</title>
        <authorList>
            <person name="Li C.-M."/>
        </authorList>
    </citation>
    <scope>NUCLEOTIDE SEQUENCE [LARGE SCALE GENOMIC DNA]</scope>
    <source>
        <strain evidence="4 5">B210</strain>
    </source>
</reference>
<sequence length="201" mass="21967">MQAITALPPWAQILIMVPLLTICLISAVTDFQQRKVFNKVTYPGVIVGLVAHTLAFGLSGLGGGLLAALTVLVVGILILPFGWLGGGDIKLFAVIGAFVGFSGLYEVIFYATLIGLLMGLTLSVANGYIVEMFRKMFRVLRSLLLSVTSRTNLTESLEPDERAYLPFAIPIFFGVLLSTTDAYLDWPLWLEGLRLWIQETV</sequence>
<evidence type="ECO:0000256" key="1">
    <source>
        <dbReference type="ARBA" id="ARBA00005801"/>
    </source>
</evidence>
<dbReference type="InterPro" id="IPR000045">
    <property type="entry name" value="Prepilin_IV_endopep_pep"/>
</dbReference>
<comment type="caution">
    <text evidence="4">The sequence shown here is derived from an EMBL/GenBank/DDBJ whole genome shotgun (WGS) entry which is preliminary data.</text>
</comment>
<keyword evidence="5" id="KW-1185">Reference proteome</keyword>
<organism evidence="4 5">
    <name type="scientific">Lujinxingia litoralis</name>
    <dbReference type="NCBI Taxonomy" id="2211119"/>
    <lineage>
        <taxon>Bacteria</taxon>
        <taxon>Deltaproteobacteria</taxon>
        <taxon>Bradymonadales</taxon>
        <taxon>Lujinxingiaceae</taxon>
        <taxon>Lujinxingia</taxon>
    </lineage>
</organism>
<evidence type="ECO:0000256" key="2">
    <source>
        <dbReference type="SAM" id="Phobius"/>
    </source>
</evidence>
<dbReference type="PANTHER" id="PTHR30487:SF0">
    <property type="entry name" value="PREPILIN LEADER PEPTIDASE_N-METHYLTRANSFERASE-RELATED"/>
    <property type="match status" value="1"/>
</dbReference>
<dbReference type="RefSeq" id="WP_111729749.1">
    <property type="nucleotide sequence ID" value="NZ_QHKO01000004.1"/>
</dbReference>
<accession>A0A328C6J3</accession>
<dbReference type="PANTHER" id="PTHR30487">
    <property type="entry name" value="TYPE 4 PREPILIN-LIKE PROTEINS LEADER PEPTIDE-PROCESSING ENZYME"/>
    <property type="match status" value="1"/>
</dbReference>
<evidence type="ECO:0000313" key="4">
    <source>
        <dbReference type="EMBL" id="RAL22178.1"/>
    </source>
</evidence>
<dbReference type="GO" id="GO:0005886">
    <property type="term" value="C:plasma membrane"/>
    <property type="evidence" value="ECO:0007669"/>
    <property type="project" value="TreeGrafter"/>
</dbReference>
<comment type="similarity">
    <text evidence="1">Belongs to the peptidase A24 family.</text>
</comment>
<dbReference type="Proteomes" id="UP000249169">
    <property type="component" value="Unassembled WGS sequence"/>
</dbReference>
<keyword evidence="2" id="KW-1133">Transmembrane helix</keyword>
<dbReference type="Pfam" id="PF01478">
    <property type="entry name" value="Peptidase_A24"/>
    <property type="match status" value="1"/>
</dbReference>
<feature type="transmembrane region" description="Helical" evidence="2">
    <location>
        <begin position="114"/>
        <end position="133"/>
    </location>
</feature>
<keyword evidence="2" id="KW-0812">Transmembrane</keyword>
<dbReference type="InterPro" id="IPR050882">
    <property type="entry name" value="Prepilin_peptidase/N-MTase"/>
</dbReference>
<dbReference type="Gene3D" id="1.20.120.1220">
    <property type="match status" value="1"/>
</dbReference>
<name>A0A328C6J3_9DELT</name>
<gene>
    <name evidence="4" type="ORF">DL240_10000</name>
</gene>
<evidence type="ECO:0000259" key="3">
    <source>
        <dbReference type="Pfam" id="PF01478"/>
    </source>
</evidence>
<feature type="transmembrane region" description="Helical" evidence="2">
    <location>
        <begin position="64"/>
        <end position="84"/>
    </location>
</feature>
<protein>
    <recommendedName>
        <fullName evidence="3">Prepilin type IV endopeptidase peptidase domain-containing protein</fullName>
    </recommendedName>
</protein>
<dbReference type="OrthoDB" id="5508079at2"/>
<dbReference type="EMBL" id="QHKO01000004">
    <property type="protein sequence ID" value="RAL22178.1"/>
    <property type="molecule type" value="Genomic_DNA"/>
</dbReference>